<dbReference type="Proteomes" id="UP001314170">
    <property type="component" value="Unassembled WGS sequence"/>
</dbReference>
<dbReference type="GO" id="GO:0020037">
    <property type="term" value="F:heme binding"/>
    <property type="evidence" value="ECO:0007669"/>
    <property type="project" value="InterPro"/>
</dbReference>
<dbReference type="PANTHER" id="PTHR31517">
    <property type="match status" value="1"/>
</dbReference>
<evidence type="ECO:0000256" key="9">
    <source>
        <dbReference type="ARBA" id="ARBA00023004"/>
    </source>
</evidence>
<keyword evidence="10 13" id="KW-1015">Disulfide bond</keyword>
<dbReference type="GO" id="GO:0006979">
    <property type="term" value="P:response to oxidative stress"/>
    <property type="evidence" value="ECO:0007669"/>
    <property type="project" value="InterPro"/>
</dbReference>
<evidence type="ECO:0000256" key="3">
    <source>
        <dbReference type="ARBA" id="ARBA00006873"/>
    </source>
</evidence>
<keyword evidence="12" id="KW-0106">Calcium</keyword>
<feature type="binding site" description="axial binding residue" evidence="12">
    <location>
        <position position="76"/>
    </location>
    <ligand>
        <name>heme b</name>
        <dbReference type="ChEBI" id="CHEBI:60344"/>
    </ligand>
    <ligandPart>
        <name>Fe</name>
        <dbReference type="ChEBI" id="CHEBI:18248"/>
    </ligandPart>
</feature>
<dbReference type="GO" id="GO:0046872">
    <property type="term" value="F:metal ion binding"/>
    <property type="evidence" value="ECO:0007669"/>
    <property type="project" value="UniProtKB-KW"/>
</dbReference>
<keyword evidence="5" id="KW-0575">Peroxidase</keyword>
<evidence type="ECO:0000256" key="1">
    <source>
        <dbReference type="ARBA" id="ARBA00000189"/>
    </source>
</evidence>
<evidence type="ECO:0000256" key="13">
    <source>
        <dbReference type="PIRSR" id="PIRSR600823-5"/>
    </source>
</evidence>
<dbReference type="GO" id="GO:0140825">
    <property type="term" value="F:lactoperoxidase activity"/>
    <property type="evidence" value="ECO:0007669"/>
    <property type="project" value="UniProtKB-EC"/>
</dbReference>
<dbReference type="PROSITE" id="PS50873">
    <property type="entry name" value="PEROXIDASE_4"/>
    <property type="match status" value="1"/>
</dbReference>
<evidence type="ECO:0000256" key="10">
    <source>
        <dbReference type="ARBA" id="ARBA00023157"/>
    </source>
</evidence>
<comment type="cofactor">
    <cofactor evidence="12">
        <name>heme b</name>
        <dbReference type="ChEBI" id="CHEBI:60344"/>
    </cofactor>
    <text evidence="12">Binds 1 heme b (iron(II)-protoporphyrin IX) group per subunit.</text>
</comment>
<gene>
    <name evidence="15" type="ORF">DCAF_LOCUS14241</name>
</gene>
<comment type="function">
    <text evidence="2">Removal of H(2)O(2), oxidation of toxic reductants, biosynthesis and degradation of lignin, suberization, auxin catabolism, response to environmental stresses such as wounding, pathogen attack and oxidative stress. These functions might be dependent on each isozyme/isoform in each plant tissue.</text>
</comment>
<feature type="binding site" evidence="12">
    <location>
        <position position="128"/>
    </location>
    <ligand>
        <name>Ca(2+)</name>
        <dbReference type="ChEBI" id="CHEBI:29108"/>
        <label>2</label>
    </ligand>
</feature>
<feature type="disulfide bond" evidence="13">
    <location>
        <begin position="83"/>
        <end position="115"/>
    </location>
</feature>
<evidence type="ECO:0000259" key="14">
    <source>
        <dbReference type="PROSITE" id="PS50873"/>
    </source>
</evidence>
<comment type="similarity">
    <text evidence="3">Belongs to the peroxidase family. Ascorbate peroxidase subfamily.</text>
</comment>
<dbReference type="InterPro" id="IPR010255">
    <property type="entry name" value="Haem_peroxidase_sf"/>
</dbReference>
<protein>
    <recommendedName>
        <fullName evidence="4">peroxidase</fullName>
        <ecNumber evidence="4">1.11.1.7</ecNumber>
    </recommendedName>
</protein>
<dbReference type="AlphaFoldDB" id="A0AAV1RS46"/>
<keyword evidence="8" id="KW-0560">Oxidoreductase</keyword>
<dbReference type="PRINTS" id="PR00461">
    <property type="entry name" value="PLPEROXIDASE"/>
</dbReference>
<name>A0AAV1RS46_9ROSI</name>
<reference evidence="15 16" key="1">
    <citation type="submission" date="2024-01" db="EMBL/GenBank/DDBJ databases">
        <authorList>
            <person name="Waweru B."/>
        </authorList>
    </citation>
    <scope>NUCLEOTIDE SEQUENCE [LARGE SCALE GENOMIC DNA]</scope>
</reference>
<evidence type="ECO:0000256" key="7">
    <source>
        <dbReference type="ARBA" id="ARBA00022723"/>
    </source>
</evidence>
<evidence type="ECO:0000256" key="11">
    <source>
        <dbReference type="PIRSR" id="PIRSR600823-2"/>
    </source>
</evidence>
<keyword evidence="6" id="KW-0349">Heme</keyword>
<dbReference type="InterPro" id="IPR002016">
    <property type="entry name" value="Haem_peroxidase"/>
</dbReference>
<keyword evidence="7 12" id="KW-0479">Metal-binding</keyword>
<feature type="binding site" evidence="11">
    <location>
        <position position="46"/>
    </location>
    <ligand>
        <name>substrate</name>
    </ligand>
</feature>
<feature type="binding site" evidence="12">
    <location>
        <position position="77"/>
    </location>
    <ligand>
        <name>Ca(2+)</name>
        <dbReference type="ChEBI" id="CHEBI:29108"/>
        <label>2</label>
    </ligand>
</feature>
<dbReference type="PROSITE" id="PS00435">
    <property type="entry name" value="PEROXIDASE_1"/>
    <property type="match status" value="1"/>
</dbReference>
<evidence type="ECO:0000256" key="2">
    <source>
        <dbReference type="ARBA" id="ARBA00002322"/>
    </source>
</evidence>
<evidence type="ECO:0000256" key="12">
    <source>
        <dbReference type="PIRSR" id="PIRSR600823-3"/>
    </source>
</evidence>
<feature type="domain" description="Plant heme peroxidase family profile" evidence="14">
    <location>
        <begin position="9"/>
        <end position="147"/>
    </location>
</feature>
<evidence type="ECO:0000313" key="15">
    <source>
        <dbReference type="EMBL" id="CAK7339191.1"/>
    </source>
</evidence>
<dbReference type="Gene3D" id="1.10.520.10">
    <property type="match status" value="1"/>
</dbReference>
<accession>A0AAV1RS46</accession>
<dbReference type="EMBL" id="CAWUPB010001157">
    <property type="protein sequence ID" value="CAK7339191.1"/>
    <property type="molecule type" value="Genomic_DNA"/>
</dbReference>
<organism evidence="15 16">
    <name type="scientific">Dovyalis caffra</name>
    <dbReference type="NCBI Taxonomy" id="77055"/>
    <lineage>
        <taxon>Eukaryota</taxon>
        <taxon>Viridiplantae</taxon>
        <taxon>Streptophyta</taxon>
        <taxon>Embryophyta</taxon>
        <taxon>Tracheophyta</taxon>
        <taxon>Spermatophyta</taxon>
        <taxon>Magnoliopsida</taxon>
        <taxon>eudicotyledons</taxon>
        <taxon>Gunneridae</taxon>
        <taxon>Pentapetalae</taxon>
        <taxon>rosids</taxon>
        <taxon>fabids</taxon>
        <taxon>Malpighiales</taxon>
        <taxon>Salicaceae</taxon>
        <taxon>Flacourtieae</taxon>
        <taxon>Dovyalis</taxon>
    </lineage>
</organism>
<evidence type="ECO:0000256" key="4">
    <source>
        <dbReference type="ARBA" id="ARBA00012313"/>
    </source>
</evidence>
<dbReference type="EC" id="1.11.1.7" evidence="4"/>
<keyword evidence="9 12" id="KW-0408">Iron</keyword>
<comment type="cofactor">
    <cofactor evidence="12">
        <name>Ca(2+)</name>
        <dbReference type="ChEBI" id="CHEBI:29108"/>
    </cofactor>
    <text evidence="12">Binds 2 calcium ions per subunit.</text>
</comment>
<keyword evidence="16" id="KW-1185">Reference proteome</keyword>
<dbReference type="FunFam" id="1.10.420.10:FF:000001">
    <property type="entry name" value="Peroxidase"/>
    <property type="match status" value="1"/>
</dbReference>
<feature type="binding site" evidence="12">
    <location>
        <position position="136"/>
    </location>
    <ligand>
        <name>Ca(2+)</name>
        <dbReference type="ChEBI" id="CHEBI:29108"/>
        <label>2</label>
    </ligand>
</feature>
<dbReference type="SUPFAM" id="SSF48113">
    <property type="entry name" value="Heme-dependent peroxidases"/>
    <property type="match status" value="1"/>
</dbReference>
<dbReference type="PANTHER" id="PTHR31517:SF48">
    <property type="entry name" value="PEROXIDASE 16-RELATED"/>
    <property type="match status" value="1"/>
</dbReference>
<dbReference type="InterPro" id="IPR019793">
    <property type="entry name" value="Peroxidases_heam-ligand_BS"/>
</dbReference>
<dbReference type="Pfam" id="PF00141">
    <property type="entry name" value="peroxidase"/>
    <property type="match status" value="1"/>
</dbReference>
<evidence type="ECO:0000256" key="8">
    <source>
        <dbReference type="ARBA" id="ARBA00023002"/>
    </source>
</evidence>
<proteinExistence type="inferred from homology"/>
<comment type="catalytic activity">
    <reaction evidence="1">
        <text>2 a phenolic donor + H2O2 = 2 a phenolic radical donor + 2 H2O</text>
        <dbReference type="Rhea" id="RHEA:56136"/>
        <dbReference type="ChEBI" id="CHEBI:15377"/>
        <dbReference type="ChEBI" id="CHEBI:16240"/>
        <dbReference type="ChEBI" id="CHEBI:139520"/>
        <dbReference type="ChEBI" id="CHEBI:139521"/>
        <dbReference type="EC" id="1.11.1.7"/>
    </reaction>
</comment>
<evidence type="ECO:0000256" key="6">
    <source>
        <dbReference type="ARBA" id="ARBA00022617"/>
    </source>
</evidence>
<dbReference type="Gene3D" id="1.10.420.10">
    <property type="entry name" value="Peroxidase, domain 2"/>
    <property type="match status" value="1"/>
</dbReference>
<comment type="caution">
    <text evidence="15">The sequence shown here is derived from an EMBL/GenBank/DDBJ whole genome shotgun (WGS) entry which is preliminary data.</text>
</comment>
<sequence>MSSSLQGCDASVLLDGNDEWGKSWKVPLGRRDGLVANKAGANLSLPAPFEGVNTIIGKFDAVGLNVTDVVALSGAHTIGLAKCANFNQRLFDFAGTGSPDSTMESSMVSDLQKLCPLTDDGNKTTVLDRNSADLFDNHYFQNLYIAT</sequence>
<evidence type="ECO:0000313" key="16">
    <source>
        <dbReference type="Proteomes" id="UP001314170"/>
    </source>
</evidence>
<evidence type="ECO:0000256" key="5">
    <source>
        <dbReference type="ARBA" id="ARBA00022559"/>
    </source>
</evidence>
<dbReference type="PRINTS" id="PR00458">
    <property type="entry name" value="PEROXIDASE"/>
</dbReference>
<dbReference type="InterPro" id="IPR000823">
    <property type="entry name" value="Peroxidase_pln"/>
</dbReference>